<reference evidence="1" key="1">
    <citation type="journal article" date="2014" name="Int. J. Syst. Evol. Microbiol.">
        <title>Complete genome sequence of Corynebacterium casei LMG S-19264T (=DSM 44701T), isolated from a smear-ripened cheese.</title>
        <authorList>
            <consortium name="US DOE Joint Genome Institute (JGI-PGF)"/>
            <person name="Walter F."/>
            <person name="Albersmeier A."/>
            <person name="Kalinowski J."/>
            <person name="Ruckert C."/>
        </authorList>
    </citation>
    <scope>NUCLEOTIDE SEQUENCE</scope>
    <source>
        <strain evidence="1">JCM 4346</strain>
    </source>
</reference>
<accession>A0A918L012</accession>
<sequence>MSARDELLREMVHNHLYMTDERATELLDAYRAEVLAKAIGRLRAVPVQCTALTGPVWYGTGWNDAITTLEEIADYQTPDDEAYPGELQMLRALALGIRVAARKADMDEVQRLALDHAARDGDARDRVKTEGRGSVSALDAHVAEVRRADAARLLAERAQFASRAIFCDGVTHAANRLTQWADEEAAR</sequence>
<protein>
    <submittedName>
        <fullName evidence="1">Uncharacterized protein</fullName>
    </submittedName>
</protein>
<evidence type="ECO:0000313" key="1">
    <source>
        <dbReference type="EMBL" id="GGR61048.1"/>
    </source>
</evidence>
<organism evidence="1 2">
    <name type="scientific">Streptomyces aurantiogriseus</name>
    <dbReference type="NCBI Taxonomy" id="66870"/>
    <lineage>
        <taxon>Bacteria</taxon>
        <taxon>Bacillati</taxon>
        <taxon>Actinomycetota</taxon>
        <taxon>Actinomycetes</taxon>
        <taxon>Kitasatosporales</taxon>
        <taxon>Streptomycetaceae</taxon>
        <taxon>Streptomyces</taxon>
    </lineage>
</organism>
<comment type="caution">
    <text evidence="1">The sequence shown here is derived from an EMBL/GenBank/DDBJ whole genome shotgun (WGS) entry which is preliminary data.</text>
</comment>
<dbReference type="AlphaFoldDB" id="A0A918L012"/>
<dbReference type="Proteomes" id="UP000658320">
    <property type="component" value="Unassembled WGS sequence"/>
</dbReference>
<keyword evidence="2" id="KW-1185">Reference proteome</keyword>
<gene>
    <name evidence="1" type="ORF">GCM10010251_92170</name>
</gene>
<name>A0A918L012_9ACTN</name>
<proteinExistence type="predicted"/>
<dbReference type="RefSeq" id="WP_189944025.1">
    <property type="nucleotide sequence ID" value="NZ_BMSX01000041.1"/>
</dbReference>
<reference evidence="1" key="2">
    <citation type="submission" date="2020-09" db="EMBL/GenBank/DDBJ databases">
        <authorList>
            <person name="Sun Q."/>
            <person name="Ohkuma M."/>
        </authorList>
    </citation>
    <scope>NUCLEOTIDE SEQUENCE</scope>
    <source>
        <strain evidence="1">JCM 4346</strain>
    </source>
</reference>
<evidence type="ECO:0000313" key="2">
    <source>
        <dbReference type="Proteomes" id="UP000658320"/>
    </source>
</evidence>
<dbReference type="EMBL" id="BMSX01000041">
    <property type="protein sequence ID" value="GGR61048.1"/>
    <property type="molecule type" value="Genomic_DNA"/>
</dbReference>